<dbReference type="PROSITE" id="PS51233">
    <property type="entry name" value="VWFD"/>
    <property type="match status" value="1"/>
</dbReference>
<evidence type="ECO:0000313" key="3">
    <source>
        <dbReference type="EMBL" id="CAK8679752.1"/>
    </source>
</evidence>
<proteinExistence type="predicted"/>
<feature type="compositionally biased region" description="Basic and acidic residues" evidence="1">
    <location>
        <begin position="19"/>
        <end position="29"/>
    </location>
</feature>
<accession>A0ABP0FJC6</accession>
<sequence length="60" mass="6555">MSSINGLCGNYNDDESDDLEKSDGTKTDDVNEFGDSHQVGDCGDETPDPITCSPEDRVKW</sequence>
<dbReference type="Proteomes" id="UP001642483">
    <property type="component" value="Unassembled WGS sequence"/>
</dbReference>
<dbReference type="EMBL" id="CAWYQH010000068">
    <property type="protein sequence ID" value="CAK8679752.1"/>
    <property type="molecule type" value="Genomic_DNA"/>
</dbReference>
<evidence type="ECO:0000256" key="1">
    <source>
        <dbReference type="SAM" id="MobiDB-lite"/>
    </source>
</evidence>
<gene>
    <name evidence="3" type="ORF">CVLEPA_LOCUS10004</name>
</gene>
<comment type="caution">
    <text evidence="3">The sequence shown here is derived from an EMBL/GenBank/DDBJ whole genome shotgun (WGS) entry which is preliminary data.</text>
</comment>
<organism evidence="3 4">
    <name type="scientific">Clavelina lepadiformis</name>
    <name type="common">Light-bulb sea squirt</name>
    <name type="synonym">Ascidia lepadiformis</name>
    <dbReference type="NCBI Taxonomy" id="159417"/>
    <lineage>
        <taxon>Eukaryota</taxon>
        <taxon>Metazoa</taxon>
        <taxon>Chordata</taxon>
        <taxon>Tunicata</taxon>
        <taxon>Ascidiacea</taxon>
        <taxon>Aplousobranchia</taxon>
        <taxon>Clavelinidae</taxon>
        <taxon>Clavelina</taxon>
    </lineage>
</organism>
<feature type="domain" description="VWFD" evidence="2">
    <location>
        <begin position="1"/>
        <end position="53"/>
    </location>
</feature>
<keyword evidence="4" id="KW-1185">Reference proteome</keyword>
<name>A0ABP0FJC6_CLALP</name>
<dbReference type="Pfam" id="PF00094">
    <property type="entry name" value="VWD"/>
    <property type="match status" value="1"/>
</dbReference>
<evidence type="ECO:0000259" key="2">
    <source>
        <dbReference type="PROSITE" id="PS51233"/>
    </source>
</evidence>
<protein>
    <recommendedName>
        <fullName evidence="2">VWFD domain-containing protein</fullName>
    </recommendedName>
</protein>
<evidence type="ECO:0000313" key="4">
    <source>
        <dbReference type="Proteomes" id="UP001642483"/>
    </source>
</evidence>
<reference evidence="3 4" key="1">
    <citation type="submission" date="2024-02" db="EMBL/GenBank/DDBJ databases">
        <authorList>
            <person name="Daric V."/>
            <person name="Darras S."/>
        </authorList>
    </citation>
    <scope>NUCLEOTIDE SEQUENCE [LARGE SCALE GENOMIC DNA]</scope>
</reference>
<dbReference type="InterPro" id="IPR001846">
    <property type="entry name" value="VWF_type-D"/>
</dbReference>
<feature type="region of interest" description="Disordered" evidence="1">
    <location>
        <begin position="1"/>
        <end position="60"/>
    </location>
</feature>